<dbReference type="NCBIfam" id="TIGR03707">
    <property type="entry name" value="PPK2_P_aer"/>
    <property type="match status" value="1"/>
</dbReference>
<organism evidence="6">
    <name type="scientific">uncultured Sulfurovum sp</name>
    <dbReference type="NCBI Taxonomy" id="269237"/>
    <lineage>
        <taxon>Bacteria</taxon>
        <taxon>Pseudomonadati</taxon>
        <taxon>Campylobacterota</taxon>
        <taxon>Epsilonproteobacteria</taxon>
        <taxon>Campylobacterales</taxon>
        <taxon>Sulfurovaceae</taxon>
        <taxon>Sulfurovum</taxon>
        <taxon>environmental samples</taxon>
    </lineage>
</organism>
<dbReference type="PANTHER" id="PTHR34383">
    <property type="entry name" value="POLYPHOSPHATE:AMP PHOSPHOTRANSFERASE-RELATED"/>
    <property type="match status" value="1"/>
</dbReference>
<comment type="similarity">
    <text evidence="1 4">Belongs to the polyphosphate kinase 2 (PPK2) family. Class I subfamily.</text>
</comment>
<comment type="function">
    <text evidence="4">Uses inorganic polyphosphate (polyP) as a donor to convert GDP to GTP or ADP to ATP.</text>
</comment>
<dbReference type="EC" id="2.7.4.-" evidence="4"/>
<evidence type="ECO:0000256" key="3">
    <source>
        <dbReference type="ARBA" id="ARBA00022777"/>
    </source>
</evidence>
<evidence type="ECO:0000259" key="5">
    <source>
        <dbReference type="Pfam" id="PF03976"/>
    </source>
</evidence>
<dbReference type="InterPro" id="IPR022488">
    <property type="entry name" value="PPK2-related"/>
</dbReference>
<reference evidence="6" key="1">
    <citation type="submission" date="2020-01" db="EMBL/GenBank/DDBJ databases">
        <authorList>
            <person name="Meier V. D."/>
            <person name="Meier V D."/>
        </authorList>
    </citation>
    <scope>NUCLEOTIDE SEQUENCE</scope>
    <source>
        <strain evidence="6">HLG_WM_MAG_05</strain>
    </source>
</reference>
<accession>A0A6S6T6K2</accession>
<dbReference type="SUPFAM" id="SSF52540">
    <property type="entry name" value="P-loop containing nucleoside triphosphate hydrolases"/>
    <property type="match status" value="1"/>
</dbReference>
<evidence type="ECO:0000256" key="4">
    <source>
        <dbReference type="RuleBase" id="RU369062"/>
    </source>
</evidence>
<dbReference type="GO" id="GO:0008976">
    <property type="term" value="F:polyphosphate kinase activity"/>
    <property type="evidence" value="ECO:0007669"/>
    <property type="project" value="UniProtKB-UniRule"/>
</dbReference>
<evidence type="ECO:0000313" key="6">
    <source>
        <dbReference type="EMBL" id="CAA6812105.1"/>
    </source>
</evidence>
<feature type="domain" description="Polyphosphate kinase-2-related" evidence="5">
    <location>
        <begin position="26"/>
        <end position="252"/>
    </location>
</feature>
<dbReference type="PANTHER" id="PTHR34383:SF1">
    <property type="entry name" value="ADP-POLYPHOSPHATE PHOSPHOTRANSFERASE"/>
    <property type="match status" value="1"/>
</dbReference>
<sequence>MNVTYSKDLAEYRTKPQKVFKENGKLKTKFYQKELDALHLELVKLQRWVIENDKRLLIIFEGMDTGGKSSSIKALNSFWNPREARSVALPKPNEKELGQWYFQRHLKQIPNSGEIVCFDRSWYNRAGIEQVFGFCTQGQHDLFYTQVNDVEKMLVDDGVMVFKFYLNISHETQAQRIKDREDNPLKSWKLSALDYKSYAKYDSYVELRDKMFKNSGSEYAPWCMLDANDKKRARLNLIRFVLSNIDYTNRDNKLVTGVDAKVLSYYS</sequence>
<dbReference type="InterPro" id="IPR027417">
    <property type="entry name" value="P-loop_NTPase"/>
</dbReference>
<dbReference type="Gene3D" id="3.40.50.300">
    <property type="entry name" value="P-loop containing nucleotide triphosphate hydrolases"/>
    <property type="match status" value="1"/>
</dbReference>
<dbReference type="Pfam" id="PF03976">
    <property type="entry name" value="PPK2"/>
    <property type="match status" value="1"/>
</dbReference>
<keyword evidence="2 4" id="KW-0808">Transferase</keyword>
<dbReference type="AlphaFoldDB" id="A0A6S6T6K2"/>
<evidence type="ECO:0000256" key="2">
    <source>
        <dbReference type="ARBA" id="ARBA00022679"/>
    </source>
</evidence>
<dbReference type="PIRSF" id="PIRSF028756">
    <property type="entry name" value="PPK2_prd"/>
    <property type="match status" value="1"/>
</dbReference>
<dbReference type="InterPro" id="IPR022486">
    <property type="entry name" value="PPK2_PA0141"/>
</dbReference>
<evidence type="ECO:0000256" key="1">
    <source>
        <dbReference type="ARBA" id="ARBA00009924"/>
    </source>
</evidence>
<comment type="subunit">
    <text evidence="4">Homotetramer.</text>
</comment>
<dbReference type="GO" id="GO:0006793">
    <property type="term" value="P:phosphorus metabolic process"/>
    <property type="evidence" value="ECO:0007669"/>
    <property type="project" value="InterPro"/>
</dbReference>
<name>A0A6S6T6K2_9BACT</name>
<dbReference type="InterPro" id="IPR016898">
    <property type="entry name" value="Polyphosphate_phosphotransfera"/>
</dbReference>
<proteinExistence type="inferred from homology"/>
<dbReference type="EMBL" id="CACVAU010000038">
    <property type="protein sequence ID" value="CAA6812105.1"/>
    <property type="molecule type" value="Genomic_DNA"/>
</dbReference>
<keyword evidence="3 4" id="KW-0418">Kinase</keyword>
<gene>
    <name evidence="6" type="ORF">HELGO_WM4107</name>
</gene>
<protein>
    <recommendedName>
        <fullName evidence="4">ADP/GDP-polyphosphate phosphotransferase</fullName>
        <ecNumber evidence="4">2.7.4.-</ecNumber>
    </recommendedName>
    <alternativeName>
        <fullName evidence="4">Polyphosphate kinase PPK2</fullName>
    </alternativeName>
</protein>